<evidence type="ECO:0000256" key="1">
    <source>
        <dbReference type="ARBA" id="ARBA00023125"/>
    </source>
</evidence>
<dbReference type="PANTHER" id="PTHR30055:SF209">
    <property type="entry name" value="POSSIBLE TRANSCRIPTIONAL REGULATORY PROTEIN (PROBABLY TETR-FAMILY)"/>
    <property type="match status" value="1"/>
</dbReference>
<feature type="DNA-binding region" description="H-T-H motif" evidence="2">
    <location>
        <begin position="19"/>
        <end position="38"/>
    </location>
</feature>
<dbReference type="Pfam" id="PF00440">
    <property type="entry name" value="TetR_N"/>
    <property type="match status" value="1"/>
</dbReference>
<accession>A0ABY9V8C9</accession>
<dbReference type="Gene3D" id="1.10.357.10">
    <property type="entry name" value="Tetracycline Repressor, domain 2"/>
    <property type="match status" value="1"/>
</dbReference>
<dbReference type="InterPro" id="IPR050109">
    <property type="entry name" value="HTH-type_TetR-like_transc_reg"/>
</dbReference>
<dbReference type="RefSeq" id="WP_311039492.1">
    <property type="nucleotide sequence ID" value="NZ_CP117522.1"/>
</dbReference>
<gene>
    <name evidence="4" type="ORF">PS467_40410</name>
</gene>
<evidence type="ECO:0000313" key="4">
    <source>
        <dbReference type="EMBL" id="WNF01167.1"/>
    </source>
</evidence>
<organism evidence="4 5">
    <name type="scientific">Streptomyces luomodiensis</name>
    <dbReference type="NCBI Taxonomy" id="3026192"/>
    <lineage>
        <taxon>Bacteria</taxon>
        <taxon>Bacillati</taxon>
        <taxon>Actinomycetota</taxon>
        <taxon>Actinomycetes</taxon>
        <taxon>Kitasatosporales</taxon>
        <taxon>Streptomycetaceae</taxon>
        <taxon>Streptomyces</taxon>
    </lineage>
</organism>
<dbReference type="SUPFAM" id="SSF46689">
    <property type="entry name" value="Homeodomain-like"/>
    <property type="match status" value="1"/>
</dbReference>
<keyword evidence="5" id="KW-1185">Reference proteome</keyword>
<dbReference type="Proteomes" id="UP001305606">
    <property type="component" value="Chromosome"/>
</dbReference>
<proteinExistence type="predicted"/>
<dbReference type="PROSITE" id="PS50977">
    <property type="entry name" value="HTH_TETR_2"/>
    <property type="match status" value="1"/>
</dbReference>
<protein>
    <submittedName>
        <fullName evidence="4">Helix-turn-helix domain containing protein</fullName>
    </submittedName>
</protein>
<name>A0ABY9V8C9_9ACTN</name>
<evidence type="ECO:0000313" key="5">
    <source>
        <dbReference type="Proteomes" id="UP001305606"/>
    </source>
</evidence>
<evidence type="ECO:0000259" key="3">
    <source>
        <dbReference type="PROSITE" id="PS50977"/>
    </source>
</evidence>
<dbReference type="EMBL" id="CP117522">
    <property type="protein sequence ID" value="WNF01167.1"/>
    <property type="molecule type" value="Genomic_DNA"/>
</dbReference>
<feature type="domain" description="HTH tetR-type" evidence="3">
    <location>
        <begin position="1"/>
        <end position="56"/>
    </location>
</feature>
<keyword evidence="1 2" id="KW-0238">DNA-binding</keyword>
<dbReference type="InterPro" id="IPR001647">
    <property type="entry name" value="HTH_TetR"/>
</dbReference>
<reference evidence="4 5" key="1">
    <citation type="submission" date="2023-02" db="EMBL/GenBank/DDBJ databases">
        <title>Streptomyces sp. SCA4-21 with antifungal activity against Fusarium oxysporum f. sp. cubense, Streptomyces sp. SCA2-17 with antifungal activity against Fusarium oxysporum f. sp. cubense.</title>
        <authorList>
            <person name="Qi D."/>
        </authorList>
    </citation>
    <scope>NUCLEOTIDE SEQUENCE [LARGE SCALE GENOMIC DNA]</scope>
    <source>
        <strain evidence="4 5">SCA4-21</strain>
    </source>
</reference>
<evidence type="ECO:0000256" key="2">
    <source>
        <dbReference type="PROSITE-ProRule" id="PRU00335"/>
    </source>
</evidence>
<dbReference type="PANTHER" id="PTHR30055">
    <property type="entry name" value="HTH-TYPE TRANSCRIPTIONAL REGULATOR RUTR"/>
    <property type="match status" value="1"/>
</dbReference>
<dbReference type="InterPro" id="IPR009057">
    <property type="entry name" value="Homeodomain-like_sf"/>
</dbReference>
<sequence>MLAAADGLFADAGAPDTVPMDAIAAAAGVGKGTLFRAFGSRDGLLDALWAHKLTALREAVEEGEAPLGPGAPSRERVVAFLDALLTFKLDNRHLIRAREVASAGVRQSEHYKWMHGLLRNLIEDAAPGATADDTVYAAHVLLAALHIDLIEELLAAGRSPRAIRRAQAALARAVMDDARRR</sequence>